<proteinExistence type="inferred from homology"/>
<evidence type="ECO:0000256" key="1">
    <source>
        <dbReference type="ARBA" id="ARBA00006739"/>
    </source>
</evidence>
<dbReference type="Pfam" id="PF00535">
    <property type="entry name" value="Glycos_transf_2"/>
    <property type="match status" value="1"/>
</dbReference>
<protein>
    <submittedName>
        <fullName evidence="5">Putative glycosyltransferase EpsE</fullName>
        <ecNumber evidence="5">2.4.-.-</ecNumber>
    </submittedName>
</protein>
<dbReference type="InterPro" id="IPR050834">
    <property type="entry name" value="Glycosyltransf_2"/>
</dbReference>
<gene>
    <name evidence="5" type="primary">epsE_11</name>
    <name evidence="5" type="ORF">SDC9_161847</name>
</gene>
<comment type="caution">
    <text evidence="5">The sequence shown here is derived from an EMBL/GenBank/DDBJ whole genome shotgun (WGS) entry which is preliminary data.</text>
</comment>
<dbReference type="Gene3D" id="3.90.550.10">
    <property type="entry name" value="Spore Coat Polysaccharide Biosynthesis Protein SpsA, Chain A"/>
    <property type="match status" value="1"/>
</dbReference>
<dbReference type="EMBL" id="VSSQ01061157">
    <property type="protein sequence ID" value="MPN14520.1"/>
    <property type="molecule type" value="Genomic_DNA"/>
</dbReference>
<organism evidence="5">
    <name type="scientific">bioreactor metagenome</name>
    <dbReference type="NCBI Taxonomy" id="1076179"/>
    <lineage>
        <taxon>unclassified sequences</taxon>
        <taxon>metagenomes</taxon>
        <taxon>ecological metagenomes</taxon>
    </lineage>
</organism>
<evidence type="ECO:0000256" key="3">
    <source>
        <dbReference type="ARBA" id="ARBA00022679"/>
    </source>
</evidence>
<dbReference type="PANTHER" id="PTHR43685:SF5">
    <property type="entry name" value="GLYCOSYLTRANSFERASE EPSE-RELATED"/>
    <property type="match status" value="1"/>
</dbReference>
<keyword evidence="2 5" id="KW-0328">Glycosyltransferase</keyword>
<evidence type="ECO:0000256" key="2">
    <source>
        <dbReference type="ARBA" id="ARBA00022676"/>
    </source>
</evidence>
<reference evidence="5" key="1">
    <citation type="submission" date="2019-08" db="EMBL/GenBank/DDBJ databases">
        <authorList>
            <person name="Kucharzyk K."/>
            <person name="Murdoch R.W."/>
            <person name="Higgins S."/>
            <person name="Loffler F."/>
        </authorList>
    </citation>
    <scope>NUCLEOTIDE SEQUENCE</scope>
</reference>
<evidence type="ECO:0000313" key="5">
    <source>
        <dbReference type="EMBL" id="MPN14520.1"/>
    </source>
</evidence>
<sequence length="261" mass="30683">MGIYNCESTLKESIESIINQTYTNWELIMCDDCSKDNTFNVAKEYKDKYPEKIKLIKNEKNITLGPTLNRCIELADGKYIARQDGDDLSVYHRLEKQVKFLEENNKFDLVSSAMSIFDENGEYGIRKLKSEPEGKDLMKGSVFAHATVVIKTEVMKSLNGYSQELTKKQVEDYDLWFRFFEKGYRGYCLEDVLYNVREDRDAYKRKSINRRINEIRVMIEGCKRLKLPVNNYIMIAKPMIAAIIPQKILMQYHRNKFKLNN</sequence>
<accession>A0A645FKN4</accession>
<name>A0A645FKN4_9ZZZZ</name>
<dbReference type="InterPro" id="IPR001173">
    <property type="entry name" value="Glyco_trans_2-like"/>
</dbReference>
<dbReference type="SUPFAM" id="SSF53448">
    <property type="entry name" value="Nucleotide-diphospho-sugar transferases"/>
    <property type="match status" value="1"/>
</dbReference>
<dbReference type="PANTHER" id="PTHR43685">
    <property type="entry name" value="GLYCOSYLTRANSFERASE"/>
    <property type="match status" value="1"/>
</dbReference>
<dbReference type="AlphaFoldDB" id="A0A645FKN4"/>
<dbReference type="GO" id="GO:0016757">
    <property type="term" value="F:glycosyltransferase activity"/>
    <property type="evidence" value="ECO:0007669"/>
    <property type="project" value="UniProtKB-KW"/>
</dbReference>
<dbReference type="EC" id="2.4.-.-" evidence="5"/>
<feature type="domain" description="Glycosyltransferase 2-like" evidence="4">
    <location>
        <begin position="3"/>
        <end position="128"/>
    </location>
</feature>
<keyword evidence="3 5" id="KW-0808">Transferase</keyword>
<comment type="similarity">
    <text evidence="1">Belongs to the glycosyltransferase 2 family.</text>
</comment>
<evidence type="ECO:0000259" key="4">
    <source>
        <dbReference type="Pfam" id="PF00535"/>
    </source>
</evidence>
<dbReference type="InterPro" id="IPR029044">
    <property type="entry name" value="Nucleotide-diphossugar_trans"/>
</dbReference>